<evidence type="ECO:0008006" key="2">
    <source>
        <dbReference type="Google" id="ProtNLM"/>
    </source>
</evidence>
<accession>A0AAU8EGH4</accession>
<dbReference type="EMBL" id="PP883967">
    <property type="protein sequence ID" value="XCG97554.1"/>
    <property type="molecule type" value="Genomic_DNA"/>
</dbReference>
<name>A0AAU8EGH4_9CAUD</name>
<evidence type="ECO:0000313" key="1">
    <source>
        <dbReference type="EMBL" id="XCG97554.1"/>
    </source>
</evidence>
<protein>
    <recommendedName>
        <fullName evidence="2">SsDNA binding protein</fullName>
    </recommendedName>
</protein>
<gene>
    <name evidence="1" type="ORF">JABBERWOCK_161</name>
</gene>
<organism evidence="1">
    <name type="scientific">Bacillus phage Jabberwock</name>
    <dbReference type="NCBI Taxonomy" id="3163548"/>
    <lineage>
        <taxon>Viruses</taxon>
        <taxon>Duplodnaviria</taxon>
        <taxon>Heunggongvirae</taxon>
        <taxon>Uroviricota</taxon>
        <taxon>Caudoviricetes</taxon>
    </lineage>
</organism>
<reference evidence="1" key="1">
    <citation type="submission" date="2024-06" db="EMBL/GenBank/DDBJ databases">
        <authorList>
            <person name="Sahani V.S."/>
            <person name="Rajnandini D.D."/>
            <person name="Zdgiebloski S.Z."/>
            <person name="Agrawal S.A."/>
        </authorList>
    </citation>
    <scope>NUCLEOTIDE SEQUENCE</scope>
</reference>
<sequence>MSSLFYLKGGECRLIDINVDNLDFQNLRIKDESGQELIFDMRNELKINESILQQEMLEQPSKYIYWSSLLEKLRYYQEMEDLKLEVEWSRLDGEARVHITAQGGKATKDQVEAYIKQQESYLKQKKVCVHYTHVIGRLQRIVKAFEQRKDMLQSYGKQVANDLSYGQGAGSKFMQDEQAYYNYTQQQVNPQIGRGY</sequence>
<proteinExistence type="predicted"/>